<feature type="compositionally biased region" description="Polar residues" evidence="1">
    <location>
        <begin position="116"/>
        <end position="134"/>
    </location>
</feature>
<name>A0A0D2IXL6_9EURO</name>
<feature type="compositionally biased region" description="Basic and acidic residues" evidence="1">
    <location>
        <begin position="656"/>
        <end position="677"/>
    </location>
</feature>
<feature type="region of interest" description="Disordered" evidence="1">
    <location>
        <begin position="971"/>
        <end position="1001"/>
    </location>
</feature>
<keyword evidence="5" id="KW-1185">Reference proteome</keyword>
<dbReference type="OrthoDB" id="2275718at2759"/>
<evidence type="ECO:0000259" key="3">
    <source>
        <dbReference type="SMART" id="SM01272"/>
    </source>
</evidence>
<feature type="region of interest" description="Disordered" evidence="1">
    <location>
        <begin position="595"/>
        <end position="697"/>
    </location>
</feature>
<dbReference type="Proteomes" id="UP000053617">
    <property type="component" value="Unassembled WGS sequence"/>
</dbReference>
<evidence type="ECO:0000313" key="4">
    <source>
        <dbReference type="EMBL" id="KIX08091.1"/>
    </source>
</evidence>
<feature type="domain" description="LsmAD" evidence="3">
    <location>
        <begin position="174"/>
        <end position="245"/>
    </location>
</feature>
<dbReference type="SMART" id="SM01272">
    <property type="entry name" value="LsmAD"/>
    <property type="match status" value="1"/>
</dbReference>
<dbReference type="AlphaFoldDB" id="A0A0D2IXL6"/>
<proteinExistence type="predicted"/>
<feature type="region of interest" description="Disordered" evidence="1">
    <location>
        <begin position="116"/>
        <end position="135"/>
    </location>
</feature>
<feature type="region of interest" description="Disordered" evidence="1">
    <location>
        <begin position="443"/>
        <end position="582"/>
    </location>
</feature>
<feature type="compositionally biased region" description="Basic and acidic residues" evidence="1">
    <location>
        <begin position="238"/>
        <end position="248"/>
    </location>
</feature>
<dbReference type="STRING" id="1442369.A0A0D2IXL6"/>
<feature type="region of interest" description="Disordered" evidence="1">
    <location>
        <begin position="209"/>
        <end position="377"/>
    </location>
</feature>
<dbReference type="InterPro" id="IPR009604">
    <property type="entry name" value="LsmAD_domain"/>
</dbReference>
<evidence type="ECO:0000313" key="5">
    <source>
        <dbReference type="Proteomes" id="UP000053617"/>
    </source>
</evidence>
<protein>
    <recommendedName>
        <fullName evidence="3">LsmAD domain-containing protein</fullName>
    </recommendedName>
</protein>
<dbReference type="GO" id="GO:0003729">
    <property type="term" value="F:mRNA binding"/>
    <property type="evidence" value="ECO:0007669"/>
    <property type="project" value="TreeGrafter"/>
</dbReference>
<dbReference type="Pfam" id="PF14438">
    <property type="entry name" value="SM-ATX"/>
    <property type="match status" value="1"/>
</dbReference>
<gene>
    <name evidence="4" type="ORF">Z518_02746</name>
</gene>
<feature type="compositionally biased region" description="Basic and acidic residues" evidence="1">
    <location>
        <begin position="443"/>
        <end position="456"/>
    </location>
</feature>
<keyword evidence="2" id="KW-0472">Membrane</keyword>
<dbReference type="GO" id="GO:0010494">
    <property type="term" value="C:cytoplasmic stress granule"/>
    <property type="evidence" value="ECO:0007669"/>
    <property type="project" value="TreeGrafter"/>
</dbReference>
<feature type="compositionally biased region" description="Polar residues" evidence="1">
    <location>
        <begin position="358"/>
        <end position="373"/>
    </location>
</feature>
<dbReference type="GO" id="GO:0034063">
    <property type="term" value="P:stress granule assembly"/>
    <property type="evidence" value="ECO:0007669"/>
    <property type="project" value="TreeGrafter"/>
</dbReference>
<dbReference type="PANTHER" id="PTHR12854">
    <property type="entry name" value="ATAXIN 2-RELATED"/>
    <property type="match status" value="1"/>
</dbReference>
<dbReference type="RefSeq" id="XP_013275227.1">
    <property type="nucleotide sequence ID" value="XM_013419773.1"/>
</dbReference>
<dbReference type="HOGENOM" id="CLU_007072_0_0_1"/>
<reference evidence="4 5" key="1">
    <citation type="submission" date="2015-01" db="EMBL/GenBank/DDBJ databases">
        <title>The Genome Sequence of Rhinocladiella mackenzie CBS 650.93.</title>
        <authorList>
            <consortium name="The Broad Institute Genomics Platform"/>
            <person name="Cuomo C."/>
            <person name="de Hoog S."/>
            <person name="Gorbushina A."/>
            <person name="Stielow B."/>
            <person name="Teixiera M."/>
            <person name="Abouelleil A."/>
            <person name="Chapman S.B."/>
            <person name="Priest M."/>
            <person name="Young S.K."/>
            <person name="Wortman J."/>
            <person name="Nusbaum C."/>
            <person name="Birren B."/>
        </authorList>
    </citation>
    <scope>NUCLEOTIDE SEQUENCE [LARGE SCALE GENOMIC DNA]</scope>
    <source>
        <strain evidence="4 5">CBS 650.93</strain>
    </source>
</reference>
<accession>A0A0D2IXL6</accession>
<feature type="compositionally biased region" description="Polar residues" evidence="1">
    <location>
        <begin position="507"/>
        <end position="525"/>
    </location>
</feature>
<feature type="compositionally biased region" description="Polar residues" evidence="1">
    <location>
        <begin position="565"/>
        <end position="582"/>
    </location>
</feature>
<feature type="region of interest" description="Disordered" evidence="1">
    <location>
        <begin position="709"/>
        <end position="730"/>
    </location>
</feature>
<dbReference type="PANTHER" id="PTHR12854:SF7">
    <property type="entry name" value="ATAXIN-2 HOMOLOG"/>
    <property type="match status" value="1"/>
</dbReference>
<feature type="transmembrane region" description="Helical" evidence="2">
    <location>
        <begin position="20"/>
        <end position="36"/>
    </location>
</feature>
<evidence type="ECO:0000256" key="1">
    <source>
        <dbReference type="SAM" id="MobiDB-lite"/>
    </source>
</evidence>
<dbReference type="VEuPathDB" id="FungiDB:Z518_02746"/>
<dbReference type="EMBL" id="KN847476">
    <property type="protein sequence ID" value="KIX08091.1"/>
    <property type="molecule type" value="Genomic_DNA"/>
</dbReference>
<evidence type="ECO:0000256" key="2">
    <source>
        <dbReference type="SAM" id="Phobius"/>
    </source>
</evidence>
<dbReference type="GeneID" id="25290817"/>
<keyword evidence="2" id="KW-1133">Transmembrane helix</keyword>
<dbReference type="Pfam" id="PF06741">
    <property type="entry name" value="LsmAD"/>
    <property type="match status" value="1"/>
</dbReference>
<organism evidence="4 5">
    <name type="scientific">Rhinocladiella mackenziei CBS 650.93</name>
    <dbReference type="NCBI Taxonomy" id="1442369"/>
    <lineage>
        <taxon>Eukaryota</taxon>
        <taxon>Fungi</taxon>
        <taxon>Dikarya</taxon>
        <taxon>Ascomycota</taxon>
        <taxon>Pezizomycotina</taxon>
        <taxon>Eurotiomycetes</taxon>
        <taxon>Chaetothyriomycetidae</taxon>
        <taxon>Chaetothyriales</taxon>
        <taxon>Herpotrichiellaceae</taxon>
        <taxon>Rhinocladiella</taxon>
    </lineage>
</organism>
<dbReference type="InterPro" id="IPR045117">
    <property type="entry name" value="ATXN2-like"/>
</dbReference>
<dbReference type="InterPro" id="IPR025852">
    <property type="entry name" value="SM_dom_ATX"/>
</dbReference>
<feature type="compositionally biased region" description="Low complexity" evidence="1">
    <location>
        <begin position="607"/>
        <end position="617"/>
    </location>
</feature>
<feature type="compositionally biased region" description="Polar residues" evidence="1">
    <location>
        <begin position="286"/>
        <end position="300"/>
    </location>
</feature>
<sequence>MRSANQKETGITDKQAHERLMFLFGAAIGLNIIITVKSGERFEGILSGSTLNPTHSKITMKMVRKIQPAAVGQVNGAAPREAALTGSSPEYAMNFDVKDMADMIISEFSLPENSKLANGTPSGFQTDSDISGNSLRGERTLKRWVPDGPDTTDFALESGNASSWDQFTANSQLFGAKSTYDENLYTTTIDRNSPSYKRREAEAERIAREIEGTASTNPHVREERGQALENDGEDEEEKYSGVRRDDRAFPPLPVGGPNKYTPPARRAPTGQATIPGAPVDPAIISAQLSRSEAPRTNVQKPKQEKETVAAPEKPSVASTEKTEPEPNGAASTAALEPSAAGTPVVAPEAASKAENAKTGPQSTSSMASQQGPTENVEAKVLHHFRQFADFEKQRVIERRKAQQSQDRTAKLNEFLRFSRNFKLKTPVPNDLIGILAKDPAKQEAIVEKAQKEHDESTSTGASPSPAPVANATPRKADVPQPPPSVPDRQTFNRGRGGFPQPGRSDRPVSQQQPPLFPGRNNNTPYQPRFGSHQQDRKATQPHPVPAPIPIIDGRIPPTGPMAEQNGMTSPQRSNMHTPTSAISGKFNLNVKASEFRPTAATFNPGAPSQTPSSPSSTHRGGSISRTASPSVFFGHRKPKPSSERPSIAKDFNPIVRMKEEHAPKKVESGTKPEEVQKDYSGNGGIPNAFQTGPRWTVKPDNDQKTYEEAFEQPSGPVASPIQSRSGSSHHIPFPGQGVPIPNGPANIPHISTPQHAPHTGPHQYPHQYDEGNHRIQFGAATSGVFPSPSMPARQASAYASPMAHPAQLSYQQQPYFGTPGGQMPMQMRPYPGTPGMMHAQVGQMSAPVMVQQPSNGPYMAVPQQFNHQMQMYSPNPSQVYPQQNAGYSSPGRMAPMMMQQGSQPGHPAAPNMMFSISNQGAPMVYPQQQMGMPRGGYGGGHQYGSTPHQGYAMQHRTMSSGYGQMPPKMHPQVQPNHVNPMNGPPQGPTYGQMEGVQDDGK</sequence>
<feature type="compositionally biased region" description="Low complexity" evidence="1">
    <location>
        <begin position="329"/>
        <end position="340"/>
    </location>
</feature>
<keyword evidence="2" id="KW-0812">Transmembrane</keyword>